<evidence type="ECO:0000256" key="4">
    <source>
        <dbReference type="ARBA" id="ARBA00023125"/>
    </source>
</evidence>
<dbReference type="InterPro" id="IPR039420">
    <property type="entry name" value="WalR-like"/>
</dbReference>
<dbReference type="Gene3D" id="6.10.250.690">
    <property type="match status" value="1"/>
</dbReference>
<name>A0A7X2Z9L4_9BACL</name>
<dbReference type="InterPro" id="IPR036388">
    <property type="entry name" value="WH-like_DNA-bd_sf"/>
</dbReference>
<dbReference type="SMART" id="SM00448">
    <property type="entry name" value="REC"/>
    <property type="match status" value="1"/>
</dbReference>
<dbReference type="GO" id="GO:0006355">
    <property type="term" value="P:regulation of DNA-templated transcription"/>
    <property type="evidence" value="ECO:0007669"/>
    <property type="project" value="InterPro"/>
</dbReference>
<gene>
    <name evidence="10" type="ORF">GNP93_09250</name>
</gene>
<accession>A0A7X2Z9L4</accession>
<dbReference type="Gene3D" id="3.40.50.2300">
    <property type="match status" value="1"/>
</dbReference>
<feature type="modified residue" description="4-aspartylphosphate" evidence="6">
    <location>
        <position position="54"/>
    </location>
</feature>
<protein>
    <submittedName>
        <fullName evidence="10">Response regulator</fullName>
    </submittedName>
</protein>
<evidence type="ECO:0000256" key="6">
    <source>
        <dbReference type="PROSITE-ProRule" id="PRU00169"/>
    </source>
</evidence>
<dbReference type="GO" id="GO:0000156">
    <property type="term" value="F:phosphorelay response regulator activity"/>
    <property type="evidence" value="ECO:0007669"/>
    <property type="project" value="TreeGrafter"/>
</dbReference>
<dbReference type="Proteomes" id="UP000450917">
    <property type="component" value="Unassembled WGS sequence"/>
</dbReference>
<dbReference type="SMART" id="SM00862">
    <property type="entry name" value="Trans_reg_C"/>
    <property type="match status" value="1"/>
</dbReference>
<dbReference type="RefSeq" id="WP_155614531.1">
    <property type="nucleotide sequence ID" value="NZ_WNZX01000006.1"/>
</dbReference>
<evidence type="ECO:0000256" key="2">
    <source>
        <dbReference type="ARBA" id="ARBA00023012"/>
    </source>
</evidence>
<keyword evidence="5" id="KW-0804">Transcription</keyword>
<evidence type="ECO:0000259" key="9">
    <source>
        <dbReference type="PROSITE" id="PS51755"/>
    </source>
</evidence>
<dbReference type="GO" id="GO:0005829">
    <property type="term" value="C:cytosol"/>
    <property type="evidence" value="ECO:0007669"/>
    <property type="project" value="TreeGrafter"/>
</dbReference>
<proteinExistence type="predicted"/>
<evidence type="ECO:0000256" key="5">
    <source>
        <dbReference type="ARBA" id="ARBA00023163"/>
    </source>
</evidence>
<comment type="caution">
    <text evidence="10">The sequence shown here is derived from an EMBL/GenBank/DDBJ whole genome shotgun (WGS) entry which is preliminary data.</text>
</comment>
<organism evidence="10 11">
    <name type="scientific">Paenibacillus validus</name>
    <dbReference type="NCBI Taxonomy" id="44253"/>
    <lineage>
        <taxon>Bacteria</taxon>
        <taxon>Bacillati</taxon>
        <taxon>Bacillota</taxon>
        <taxon>Bacilli</taxon>
        <taxon>Bacillales</taxon>
        <taxon>Paenibacillaceae</taxon>
        <taxon>Paenibacillus</taxon>
    </lineage>
</organism>
<dbReference type="InterPro" id="IPR001867">
    <property type="entry name" value="OmpR/PhoB-type_DNA-bd"/>
</dbReference>
<dbReference type="PANTHER" id="PTHR48111:SF1">
    <property type="entry name" value="TWO-COMPONENT RESPONSE REGULATOR ORR33"/>
    <property type="match status" value="1"/>
</dbReference>
<dbReference type="Pfam" id="PF00486">
    <property type="entry name" value="Trans_reg_C"/>
    <property type="match status" value="1"/>
</dbReference>
<dbReference type="GO" id="GO:0032993">
    <property type="term" value="C:protein-DNA complex"/>
    <property type="evidence" value="ECO:0007669"/>
    <property type="project" value="TreeGrafter"/>
</dbReference>
<dbReference type="PANTHER" id="PTHR48111">
    <property type="entry name" value="REGULATOR OF RPOS"/>
    <property type="match status" value="1"/>
</dbReference>
<dbReference type="AlphaFoldDB" id="A0A7X2Z9L4"/>
<keyword evidence="11" id="KW-1185">Reference proteome</keyword>
<evidence type="ECO:0000256" key="3">
    <source>
        <dbReference type="ARBA" id="ARBA00023015"/>
    </source>
</evidence>
<evidence type="ECO:0000259" key="8">
    <source>
        <dbReference type="PROSITE" id="PS50110"/>
    </source>
</evidence>
<dbReference type="Gene3D" id="1.10.10.10">
    <property type="entry name" value="Winged helix-like DNA-binding domain superfamily/Winged helix DNA-binding domain"/>
    <property type="match status" value="1"/>
</dbReference>
<keyword evidence="3" id="KW-0805">Transcription regulation</keyword>
<feature type="domain" description="Response regulatory" evidence="8">
    <location>
        <begin position="5"/>
        <end position="120"/>
    </location>
</feature>
<keyword evidence="1 6" id="KW-0597">Phosphoprotein</keyword>
<dbReference type="EMBL" id="WNZX01000006">
    <property type="protein sequence ID" value="MUG70864.1"/>
    <property type="molecule type" value="Genomic_DNA"/>
</dbReference>
<evidence type="ECO:0000256" key="1">
    <source>
        <dbReference type="ARBA" id="ARBA00022553"/>
    </source>
</evidence>
<feature type="domain" description="OmpR/PhoB-type" evidence="9">
    <location>
        <begin position="133"/>
        <end position="232"/>
    </location>
</feature>
<dbReference type="SUPFAM" id="SSF52172">
    <property type="entry name" value="CheY-like"/>
    <property type="match status" value="1"/>
</dbReference>
<sequence length="239" mass="27119">MTDKLVLIVDDENEVAELVEKYLKRDGYRVVKAASGAEAIRKVEQHRPDLVLLDMAMPGMDGLEVMRQLRNQARYQAPFLLMSCNGDDSAVIRGLSSGADDYITKPFSPEQLVARVKAHLRRSDILGRIKEAPETMTLGRLKIDFLHRTVWVDGSPVPLSTKEYDILYHMIRMRGRALSLEELYRLTWGFDSNGDTRTLLVHISNIRKKLEPDPDNPRFIVTVRGFGYKISGFDIQASG</sequence>
<dbReference type="GO" id="GO:0000976">
    <property type="term" value="F:transcription cis-regulatory region binding"/>
    <property type="evidence" value="ECO:0007669"/>
    <property type="project" value="TreeGrafter"/>
</dbReference>
<reference evidence="10 11" key="1">
    <citation type="submission" date="2019-11" db="EMBL/GenBank/DDBJ databases">
        <title>Draft genome sequences of five Paenibacillus species of dairy origin.</title>
        <authorList>
            <person name="Olajide A.M."/>
            <person name="Chen S."/>
            <person name="Lapointe G."/>
        </authorList>
    </citation>
    <scope>NUCLEOTIDE SEQUENCE [LARGE SCALE GENOMIC DNA]</scope>
    <source>
        <strain evidence="10 11">2CS3</strain>
    </source>
</reference>
<dbReference type="Pfam" id="PF00072">
    <property type="entry name" value="Response_reg"/>
    <property type="match status" value="1"/>
</dbReference>
<feature type="DNA-binding region" description="OmpR/PhoB-type" evidence="7">
    <location>
        <begin position="133"/>
        <end position="232"/>
    </location>
</feature>
<dbReference type="CDD" id="cd00383">
    <property type="entry name" value="trans_reg_C"/>
    <property type="match status" value="1"/>
</dbReference>
<keyword evidence="2" id="KW-0902">Two-component regulatory system</keyword>
<dbReference type="PROSITE" id="PS50110">
    <property type="entry name" value="RESPONSE_REGULATORY"/>
    <property type="match status" value="1"/>
</dbReference>
<evidence type="ECO:0000313" key="10">
    <source>
        <dbReference type="EMBL" id="MUG70864.1"/>
    </source>
</evidence>
<dbReference type="PROSITE" id="PS51755">
    <property type="entry name" value="OMPR_PHOB"/>
    <property type="match status" value="1"/>
</dbReference>
<evidence type="ECO:0000313" key="11">
    <source>
        <dbReference type="Proteomes" id="UP000450917"/>
    </source>
</evidence>
<dbReference type="InterPro" id="IPR011006">
    <property type="entry name" value="CheY-like_superfamily"/>
</dbReference>
<dbReference type="FunFam" id="3.40.50.2300:FF:000001">
    <property type="entry name" value="DNA-binding response regulator PhoB"/>
    <property type="match status" value="1"/>
</dbReference>
<keyword evidence="4 7" id="KW-0238">DNA-binding</keyword>
<evidence type="ECO:0000256" key="7">
    <source>
        <dbReference type="PROSITE-ProRule" id="PRU01091"/>
    </source>
</evidence>
<dbReference type="InterPro" id="IPR001789">
    <property type="entry name" value="Sig_transdc_resp-reg_receiver"/>
</dbReference>